<dbReference type="PANTHER" id="PTHR10887:SF522">
    <property type="entry name" value="P-LOOP CONTAINING NUCLEOSIDE TRIPHOSPHATE HYDROLASES SUPERFAMILY PROTEIN"/>
    <property type="match status" value="1"/>
</dbReference>
<sequence length="637" mass="73254">MLLTFKEIVMKQNGNQNFPSKVGNQSIWKTKRQELRSCVILHPSASATSFPLVEEDMMDAVEEKKKEAKGLIDLVFSWSVTDVMNKDLYKNKVEQIPETFSSLEHYFRSFINPLIEETHANLRSNFTTLYYAPVREIFDVDLQHPNNLYYTITLRRSSDNEKVEAYEPGVGDLIALTDVRPKRIDDLDRPKRSYTIALVRRLQYCEGPFEILQVLSSKPIMFDREKDENTDKLFAVHLTNLTTDMRIWRALHPNLAGDKMKIFNSVLKVDTTVEENCTLCLLEENRSIHLSRLRESIGTFGMDGSQEVAILNCIVTRECHHRNDVKLIWGPPGTGKTKMIGSLLFVMLRMKCRALTCAPTNIAVIGVAKKLLSLISGTLLYDTYGLGDIVLFGNGKRMKIDDHEDLYNVFLDYRVSELYRCFAPSSGWRASIESMICLLEYPEMQYQKYLAIEKAKQDDEKKRSKQRELLQKRSQSKSDKDKGKNEKNKCKKGYILWTFKEFVTKEVDSIGTRIMLRTKGLYTNLPTSFLNFEVVKDMVRVLDMLKTLKLSIHNVFVANEDLRQALKGKGQKGRNFNNLCEIRLKCLEVLKLLLDKFSVPKFTEEDKIRNFCLRGASLIFCTASSSSKLQSGENATN</sequence>
<organism evidence="4 5">
    <name type="scientific">Abeliophyllum distichum</name>
    <dbReference type="NCBI Taxonomy" id="126358"/>
    <lineage>
        <taxon>Eukaryota</taxon>
        <taxon>Viridiplantae</taxon>
        <taxon>Streptophyta</taxon>
        <taxon>Embryophyta</taxon>
        <taxon>Tracheophyta</taxon>
        <taxon>Spermatophyta</taxon>
        <taxon>Magnoliopsida</taxon>
        <taxon>eudicotyledons</taxon>
        <taxon>Gunneridae</taxon>
        <taxon>Pentapetalae</taxon>
        <taxon>asterids</taxon>
        <taxon>lamiids</taxon>
        <taxon>Lamiales</taxon>
        <taxon>Oleaceae</taxon>
        <taxon>Forsythieae</taxon>
        <taxon>Abeliophyllum</taxon>
    </lineage>
</organism>
<proteinExistence type="predicted"/>
<reference evidence="5" key="1">
    <citation type="submission" date="2024-07" db="EMBL/GenBank/DDBJ databases">
        <title>Two chromosome-level genome assemblies of Korean endemic species Abeliophyllum distichum and Forsythia ovata (Oleaceae).</title>
        <authorList>
            <person name="Jang H."/>
        </authorList>
    </citation>
    <scope>NUCLEOTIDE SEQUENCE [LARGE SCALE GENOMIC DNA]</scope>
</reference>
<feature type="domain" description="DNA2/NAM7 helicase helicase" evidence="2">
    <location>
        <begin position="305"/>
        <end position="488"/>
    </location>
</feature>
<feature type="region of interest" description="Disordered" evidence="1">
    <location>
        <begin position="460"/>
        <end position="487"/>
    </location>
</feature>
<dbReference type="PANTHER" id="PTHR10887">
    <property type="entry name" value="DNA2/NAM7 HELICASE FAMILY"/>
    <property type="match status" value="1"/>
</dbReference>
<evidence type="ECO:0000313" key="5">
    <source>
        <dbReference type="Proteomes" id="UP001604336"/>
    </source>
</evidence>
<dbReference type="AlphaFoldDB" id="A0ABD1SVE9"/>
<dbReference type="GO" id="GO:0016787">
    <property type="term" value="F:hydrolase activity"/>
    <property type="evidence" value="ECO:0007669"/>
    <property type="project" value="UniProtKB-KW"/>
</dbReference>
<feature type="domain" description="DUF6469" evidence="3">
    <location>
        <begin position="158"/>
        <end position="252"/>
    </location>
</feature>
<dbReference type="InterPro" id="IPR045055">
    <property type="entry name" value="DNA2/NAM7-like"/>
</dbReference>
<keyword evidence="4" id="KW-0378">Hydrolase</keyword>
<name>A0ABD1SVE9_9LAMI</name>
<dbReference type="SUPFAM" id="SSF52540">
    <property type="entry name" value="P-loop containing nucleoside triphosphate hydrolases"/>
    <property type="match status" value="1"/>
</dbReference>
<dbReference type="InterPro" id="IPR041677">
    <property type="entry name" value="DNA2/NAM7_AAA_11"/>
</dbReference>
<evidence type="ECO:0000259" key="2">
    <source>
        <dbReference type="Pfam" id="PF13086"/>
    </source>
</evidence>
<keyword evidence="5" id="KW-1185">Reference proteome</keyword>
<dbReference type="Pfam" id="PF13086">
    <property type="entry name" value="AAA_11"/>
    <property type="match status" value="1"/>
</dbReference>
<evidence type="ECO:0000256" key="1">
    <source>
        <dbReference type="SAM" id="MobiDB-lite"/>
    </source>
</evidence>
<dbReference type="Gene3D" id="3.40.50.300">
    <property type="entry name" value="P-loop containing nucleotide triphosphate hydrolases"/>
    <property type="match status" value="1"/>
</dbReference>
<dbReference type="InterPro" id="IPR045529">
    <property type="entry name" value="DUF6469"/>
</dbReference>
<evidence type="ECO:0000259" key="3">
    <source>
        <dbReference type="Pfam" id="PF20073"/>
    </source>
</evidence>
<accession>A0ABD1SVE9</accession>
<protein>
    <submittedName>
        <fullName evidence="4">P-loop containing nucleoside triphosphate hydrolase superfamily protein</fullName>
    </submittedName>
</protein>
<gene>
    <name evidence="4" type="ORF">Adt_20070</name>
</gene>
<dbReference type="Proteomes" id="UP001604336">
    <property type="component" value="Unassembled WGS sequence"/>
</dbReference>
<dbReference type="Pfam" id="PF20073">
    <property type="entry name" value="DUF6469"/>
    <property type="match status" value="1"/>
</dbReference>
<dbReference type="InterPro" id="IPR027417">
    <property type="entry name" value="P-loop_NTPase"/>
</dbReference>
<evidence type="ECO:0000313" key="4">
    <source>
        <dbReference type="EMBL" id="KAL2504449.1"/>
    </source>
</evidence>
<dbReference type="EMBL" id="JBFOLK010000006">
    <property type="protein sequence ID" value="KAL2504449.1"/>
    <property type="molecule type" value="Genomic_DNA"/>
</dbReference>
<comment type="caution">
    <text evidence="4">The sequence shown here is derived from an EMBL/GenBank/DDBJ whole genome shotgun (WGS) entry which is preliminary data.</text>
</comment>